<gene>
    <name evidence="13" type="ORF">SAMN02910314_00067</name>
</gene>
<evidence type="ECO:0000313" key="14">
    <source>
        <dbReference type="Proteomes" id="UP000182975"/>
    </source>
</evidence>
<evidence type="ECO:0000256" key="3">
    <source>
        <dbReference type="ARBA" id="ARBA00011887"/>
    </source>
</evidence>
<keyword evidence="4" id="KW-0349">Heme</keyword>
<keyword evidence="14" id="KW-1185">Reference proteome</keyword>
<keyword evidence="7" id="KW-0106">Calcium</keyword>
<evidence type="ECO:0000256" key="12">
    <source>
        <dbReference type="SAM" id="SignalP"/>
    </source>
</evidence>
<evidence type="ECO:0000256" key="9">
    <source>
        <dbReference type="ARBA" id="ARBA00023004"/>
    </source>
</evidence>
<dbReference type="CDD" id="cd00548">
    <property type="entry name" value="NrfA-like"/>
    <property type="match status" value="1"/>
</dbReference>
<reference evidence="14" key="1">
    <citation type="submission" date="2016-10" db="EMBL/GenBank/DDBJ databases">
        <authorList>
            <person name="Varghese N."/>
        </authorList>
    </citation>
    <scope>NUCLEOTIDE SEQUENCE [LARGE SCALE GENOMIC DNA]</scope>
    <source>
        <strain evidence="14">DSM 21843</strain>
    </source>
</reference>
<keyword evidence="9" id="KW-0408">Iron</keyword>
<dbReference type="PROSITE" id="PS51257">
    <property type="entry name" value="PROKAR_LIPOPROTEIN"/>
    <property type="match status" value="1"/>
</dbReference>
<dbReference type="InterPro" id="IPR003321">
    <property type="entry name" value="Cyt_c552"/>
</dbReference>
<evidence type="ECO:0000256" key="6">
    <source>
        <dbReference type="ARBA" id="ARBA00022729"/>
    </source>
</evidence>
<feature type="signal peptide" evidence="12">
    <location>
        <begin position="1"/>
        <end position="20"/>
    </location>
</feature>
<dbReference type="GO" id="GO:0042279">
    <property type="term" value="F:nitrite reductase (cytochrome, ammonia-forming) activity"/>
    <property type="evidence" value="ECO:0007669"/>
    <property type="project" value="UniProtKB-EC"/>
</dbReference>
<dbReference type="InterPro" id="IPR036280">
    <property type="entry name" value="Multihaem_cyt_sf"/>
</dbReference>
<sequence length="493" mass="54077">MLSKKLAVTMGTLAVVAVVAGTAACAPRATTNPVGNPTPNVQQSSETPTPDQFGVVKADQWANAYPYEYDSYLANATNTPPAEDYLEGSYCAEGYTSSEDTTSALPDGYEYTDANKQDYLETNPEIKTLGKGYGYAKYYTEPASHVFSLWTVAHNGRVGNGAKTKAACITCKSPQYSNLVDQEGEQVHSQPFNDIIGQLDENISCASCHGNTPMKDGKVYLEVDRAEWVRSMGADYQVASLEGQVCGQCHCDYSMAPGTSIPTSPYDNGRSDMVPEKAIKWYNDHNYVDWTYASTGAKMLAIRHAEYEFIYGGDNEILPQGSHMAQLGYDCNDCHMATTKAEDGTVYADHEWTSPLDNQELIDRDCSTCHADIKAEVRAWQNEIDPATTTLGERCEKFIKNFESKVATEQDDEANPGQKVLKLDEAFAASNGIDADTLARLQQIQRESCYYWNLAAAENSEGAHNPTYYRHTLDLGNQILDEGDALLGMSSVA</sequence>
<evidence type="ECO:0000256" key="8">
    <source>
        <dbReference type="ARBA" id="ARBA00023002"/>
    </source>
</evidence>
<dbReference type="GO" id="GO:0046872">
    <property type="term" value="F:metal ion binding"/>
    <property type="evidence" value="ECO:0007669"/>
    <property type="project" value="UniProtKB-KW"/>
</dbReference>
<dbReference type="EMBL" id="FOEC01000001">
    <property type="protein sequence ID" value="SEO38397.1"/>
    <property type="molecule type" value="Genomic_DNA"/>
</dbReference>
<dbReference type="GO" id="GO:0030288">
    <property type="term" value="C:outer membrane-bounded periplasmic space"/>
    <property type="evidence" value="ECO:0007669"/>
    <property type="project" value="TreeGrafter"/>
</dbReference>
<dbReference type="GO" id="GO:0020037">
    <property type="term" value="F:heme binding"/>
    <property type="evidence" value="ECO:0007669"/>
    <property type="project" value="TreeGrafter"/>
</dbReference>
<dbReference type="SUPFAM" id="SSF48695">
    <property type="entry name" value="Multiheme cytochromes"/>
    <property type="match status" value="1"/>
</dbReference>
<evidence type="ECO:0000256" key="2">
    <source>
        <dbReference type="ARBA" id="ARBA00009288"/>
    </source>
</evidence>
<proteinExistence type="inferred from homology"/>
<keyword evidence="8" id="KW-0560">Oxidoreductase</keyword>
<accession>A0A1H8P9E2</accession>
<dbReference type="PANTHER" id="PTHR30633">
    <property type="entry name" value="CYTOCHROME C-552 RESPIRATORY NITRITE REDUCTASE"/>
    <property type="match status" value="1"/>
</dbReference>
<dbReference type="EC" id="1.7.2.2" evidence="3"/>
<feature type="chain" id="PRO_5039187240" description="nitrite reductase (cytochrome; ammonia-forming)" evidence="12">
    <location>
        <begin position="21"/>
        <end position="493"/>
    </location>
</feature>
<name>A0A1H8P9E2_9ACTN</name>
<dbReference type="GO" id="GO:0019645">
    <property type="term" value="P:anaerobic electron transport chain"/>
    <property type="evidence" value="ECO:0007669"/>
    <property type="project" value="TreeGrafter"/>
</dbReference>
<keyword evidence="6 12" id="KW-0732">Signal</keyword>
<comment type="similarity">
    <text evidence="2">Belongs to the cytochrome c-552 family.</text>
</comment>
<dbReference type="AlphaFoldDB" id="A0A1H8P9E2"/>
<evidence type="ECO:0000256" key="10">
    <source>
        <dbReference type="ARBA" id="ARBA00049131"/>
    </source>
</evidence>
<evidence type="ECO:0000256" key="4">
    <source>
        <dbReference type="ARBA" id="ARBA00022617"/>
    </source>
</evidence>
<dbReference type="PANTHER" id="PTHR30633:SF0">
    <property type="entry name" value="CYTOCHROME C-552"/>
    <property type="match status" value="1"/>
</dbReference>
<feature type="compositionally biased region" description="Polar residues" evidence="11">
    <location>
        <begin position="32"/>
        <end position="50"/>
    </location>
</feature>
<evidence type="ECO:0000313" key="13">
    <source>
        <dbReference type="EMBL" id="SEO38397.1"/>
    </source>
</evidence>
<protein>
    <recommendedName>
        <fullName evidence="3">nitrite reductase (cytochrome; ammonia-forming)</fullName>
        <ecNumber evidence="3">1.7.2.2</ecNumber>
    </recommendedName>
</protein>
<evidence type="ECO:0000256" key="11">
    <source>
        <dbReference type="SAM" id="MobiDB-lite"/>
    </source>
</evidence>
<dbReference type="Pfam" id="PF02335">
    <property type="entry name" value="Cytochrom_C552"/>
    <property type="match status" value="1"/>
</dbReference>
<keyword evidence="5" id="KW-0479">Metal-binding</keyword>
<dbReference type="Proteomes" id="UP000182975">
    <property type="component" value="Unassembled WGS sequence"/>
</dbReference>
<evidence type="ECO:0000256" key="1">
    <source>
        <dbReference type="ARBA" id="ARBA00004196"/>
    </source>
</evidence>
<feature type="region of interest" description="Disordered" evidence="11">
    <location>
        <begin position="27"/>
        <end position="50"/>
    </location>
</feature>
<dbReference type="RefSeq" id="WP_066664340.1">
    <property type="nucleotide sequence ID" value="NZ_CP011402.1"/>
</dbReference>
<comment type="catalytic activity">
    <reaction evidence="10">
        <text>6 Fe(III)-[cytochrome c] + NH4(+) + 2 H2O = 6 Fe(II)-[cytochrome c] + nitrite + 8 H(+)</text>
        <dbReference type="Rhea" id="RHEA:13089"/>
        <dbReference type="Rhea" id="RHEA-COMP:10350"/>
        <dbReference type="Rhea" id="RHEA-COMP:14399"/>
        <dbReference type="ChEBI" id="CHEBI:15377"/>
        <dbReference type="ChEBI" id="CHEBI:15378"/>
        <dbReference type="ChEBI" id="CHEBI:16301"/>
        <dbReference type="ChEBI" id="CHEBI:28938"/>
        <dbReference type="ChEBI" id="CHEBI:29033"/>
        <dbReference type="ChEBI" id="CHEBI:29034"/>
        <dbReference type="EC" id="1.7.2.2"/>
    </reaction>
</comment>
<comment type="subcellular location">
    <subcellularLocation>
        <location evidence="1">Cell envelope</location>
    </subcellularLocation>
</comment>
<evidence type="ECO:0000256" key="5">
    <source>
        <dbReference type="ARBA" id="ARBA00022723"/>
    </source>
</evidence>
<organism evidence="13 14">
    <name type="scientific">Denitrobacterium detoxificans</name>
    <dbReference type="NCBI Taxonomy" id="79604"/>
    <lineage>
        <taxon>Bacteria</taxon>
        <taxon>Bacillati</taxon>
        <taxon>Actinomycetota</taxon>
        <taxon>Coriobacteriia</taxon>
        <taxon>Eggerthellales</taxon>
        <taxon>Eggerthellaceae</taxon>
        <taxon>Denitrobacterium</taxon>
    </lineage>
</organism>
<evidence type="ECO:0000256" key="7">
    <source>
        <dbReference type="ARBA" id="ARBA00022837"/>
    </source>
</evidence>
<dbReference type="Gene3D" id="1.10.1130.10">
    <property type="entry name" value="Flavocytochrome C3, Chain A"/>
    <property type="match status" value="1"/>
</dbReference>